<dbReference type="InterPro" id="IPR009057">
    <property type="entry name" value="Homeodomain-like_sf"/>
</dbReference>
<evidence type="ECO:0000256" key="1">
    <source>
        <dbReference type="ARBA" id="ARBA00023125"/>
    </source>
</evidence>
<proteinExistence type="predicted"/>
<dbReference type="RefSeq" id="WP_085477817.1">
    <property type="nucleotide sequence ID" value="NZ_FXBM01000003.1"/>
</dbReference>
<feature type="DNA-binding region" description="H-T-H motif" evidence="2">
    <location>
        <begin position="38"/>
        <end position="57"/>
    </location>
</feature>
<name>A0A1X7PEW3_9MICO</name>
<accession>A0A1X7PEW3</accession>
<evidence type="ECO:0000256" key="2">
    <source>
        <dbReference type="PROSITE-ProRule" id="PRU00335"/>
    </source>
</evidence>
<evidence type="ECO:0000259" key="3">
    <source>
        <dbReference type="PROSITE" id="PS50977"/>
    </source>
</evidence>
<organism evidence="4 5">
    <name type="scientific">Rathayibacter oskolensis</name>
    <dbReference type="NCBI Taxonomy" id="1891671"/>
    <lineage>
        <taxon>Bacteria</taxon>
        <taxon>Bacillati</taxon>
        <taxon>Actinomycetota</taxon>
        <taxon>Actinomycetes</taxon>
        <taxon>Micrococcales</taxon>
        <taxon>Microbacteriaceae</taxon>
        <taxon>Rathayibacter</taxon>
    </lineage>
</organism>
<dbReference type="InterPro" id="IPR001647">
    <property type="entry name" value="HTH_TetR"/>
</dbReference>
<dbReference type="Gene3D" id="1.10.357.10">
    <property type="entry name" value="Tetracycline Repressor, domain 2"/>
    <property type="match status" value="1"/>
</dbReference>
<evidence type="ECO:0000313" key="4">
    <source>
        <dbReference type="EMBL" id="SMH49929.1"/>
    </source>
</evidence>
<dbReference type="PANTHER" id="PTHR30055">
    <property type="entry name" value="HTH-TYPE TRANSCRIPTIONAL REGULATOR RUTR"/>
    <property type="match status" value="1"/>
</dbReference>
<feature type="domain" description="HTH tetR-type" evidence="3">
    <location>
        <begin position="15"/>
        <end position="75"/>
    </location>
</feature>
<dbReference type="Pfam" id="PF00440">
    <property type="entry name" value="TetR_N"/>
    <property type="match status" value="1"/>
</dbReference>
<dbReference type="SUPFAM" id="SSF46689">
    <property type="entry name" value="Homeodomain-like"/>
    <property type="match status" value="1"/>
</dbReference>
<keyword evidence="5" id="KW-1185">Reference proteome</keyword>
<gene>
    <name evidence="4" type="ORF">SAMN06295885_3447</name>
</gene>
<dbReference type="GO" id="GO:0000976">
    <property type="term" value="F:transcription cis-regulatory region binding"/>
    <property type="evidence" value="ECO:0007669"/>
    <property type="project" value="TreeGrafter"/>
</dbReference>
<dbReference type="AlphaFoldDB" id="A0A1X7PEW3"/>
<dbReference type="Proteomes" id="UP000193711">
    <property type="component" value="Unassembled WGS sequence"/>
</dbReference>
<dbReference type="STRING" id="1891671.SAMN06295885_3447"/>
<reference evidence="5" key="1">
    <citation type="submission" date="2017-04" db="EMBL/GenBank/DDBJ databases">
        <authorList>
            <person name="Varghese N."/>
            <person name="Submissions S."/>
        </authorList>
    </citation>
    <scope>NUCLEOTIDE SEQUENCE [LARGE SCALE GENOMIC DNA]</scope>
    <source>
        <strain evidence="5">VKM Ac-2121</strain>
    </source>
</reference>
<dbReference type="Pfam" id="PF17940">
    <property type="entry name" value="TetR_C_31"/>
    <property type="match status" value="1"/>
</dbReference>
<evidence type="ECO:0000313" key="5">
    <source>
        <dbReference type="Proteomes" id="UP000193711"/>
    </source>
</evidence>
<dbReference type="InterPro" id="IPR050109">
    <property type="entry name" value="HTH-type_TetR-like_transc_reg"/>
</dbReference>
<keyword evidence="1 2" id="KW-0238">DNA-binding</keyword>
<dbReference type="OrthoDB" id="7252896at2"/>
<dbReference type="PANTHER" id="PTHR30055:SF241">
    <property type="entry name" value="TRANSCRIPTIONAL REGULATORY PROTEIN"/>
    <property type="match status" value="1"/>
</dbReference>
<protein>
    <submittedName>
        <fullName evidence="4">Transcriptional regulator, TetR family</fullName>
    </submittedName>
</protein>
<dbReference type="PRINTS" id="PR00455">
    <property type="entry name" value="HTHTETR"/>
</dbReference>
<dbReference type="InterPro" id="IPR041583">
    <property type="entry name" value="TetR_C_31"/>
</dbReference>
<dbReference type="GO" id="GO:0003700">
    <property type="term" value="F:DNA-binding transcription factor activity"/>
    <property type="evidence" value="ECO:0007669"/>
    <property type="project" value="TreeGrafter"/>
</dbReference>
<dbReference type="PROSITE" id="PS50977">
    <property type="entry name" value="HTH_TETR_2"/>
    <property type="match status" value="1"/>
</dbReference>
<dbReference type="EMBL" id="FXBM01000003">
    <property type="protein sequence ID" value="SMH49929.1"/>
    <property type="molecule type" value="Genomic_DNA"/>
</dbReference>
<sequence length="217" mass="23851">MTADSAAPPETARRSRTRERLLDAAHEVFAESGVHTASIEQVAERAGFTRGAFYSNFSSKEELFFALMERENDARMRSLIDQMNVTVPKLGDSPLTAEALAGVVLDFLQGPLTDNRRWSIIQAEFELLALRDPAIAPQYRDFHARFDASLAEIVAGALEQVGRTFSLEPILAVRLLVGSFDSAVKQSILEGESDADALERLRTVLTSVVIAISSPRE</sequence>